<dbReference type="RefSeq" id="WP_014222256.1">
    <property type="nucleotide sequence ID" value="NZ_LWBO01000014.1"/>
</dbReference>
<accession>A0ABX3NW54</accession>
<dbReference type="EMBL" id="LWBO01000014">
    <property type="protein sequence ID" value="OQP46434.1"/>
    <property type="molecule type" value="Genomic_DNA"/>
</dbReference>
<sequence>MDDVKLFVNTTVDFALFIKFADFINEQEPKQVDGSSPDLYETLQAILKFKRNDKLISAGTLQNKFTQARKGNLTLPAESYIDFCKKFNDAFYKLNLELQDDYKLIKAAFEQWKSNLDSTYNIKHENAYQKLEAISTEETIETSDNKRNEKNSSEVTHDEFYNALDTISQYYVWNIGYGDVLPYEIAIAKMFKHFVMRRTEKYFDDDELFSREKFDKSDFSYRDWKIYELYGEKVICRSLQFSDLSDFQVGYFPGFKSYITLGRKEQIDLSKIEASDFGSVSTEYIHDEFVFDYFHNVVTISNCSYERNSDLIKSHFKENYNFHYIPPNWRDENIQAGHKCTMDAKNVLTFIPAFLVADFDAPSKKSPYYVEYDLNSVELPDKIKARLYGWKSLKLFPFRHIHLTAWLSLGDDELGFPFYGMGDDI</sequence>
<protein>
    <submittedName>
        <fullName evidence="1">Uncharacterized protein</fullName>
    </submittedName>
</protein>
<dbReference type="Proteomes" id="UP000192277">
    <property type="component" value="Unassembled WGS sequence"/>
</dbReference>
<proteinExistence type="predicted"/>
<reference evidence="1 2" key="1">
    <citation type="submission" date="2016-04" db="EMBL/GenBank/DDBJ databases">
        <authorList>
            <person name="Chen L."/>
            <person name="Zhuang W."/>
            <person name="Wang G."/>
        </authorList>
    </citation>
    <scope>NUCLEOTIDE SEQUENCE [LARGE SCALE GENOMIC DNA]</scope>
    <source>
        <strain evidence="2">GR20</strain>
    </source>
</reference>
<keyword evidence="2" id="KW-1185">Reference proteome</keyword>
<evidence type="ECO:0000313" key="2">
    <source>
        <dbReference type="Proteomes" id="UP000192277"/>
    </source>
</evidence>
<comment type="caution">
    <text evidence="1">The sequence shown here is derived from an EMBL/GenBank/DDBJ whole genome shotgun (WGS) entry which is preliminary data.</text>
</comment>
<name>A0ABX3NW54_9BACT</name>
<organism evidence="1 2">
    <name type="scientific">Niastella koreensis</name>
    <dbReference type="NCBI Taxonomy" id="354356"/>
    <lineage>
        <taxon>Bacteria</taxon>
        <taxon>Pseudomonadati</taxon>
        <taxon>Bacteroidota</taxon>
        <taxon>Chitinophagia</taxon>
        <taxon>Chitinophagales</taxon>
        <taxon>Chitinophagaceae</taxon>
        <taxon>Niastella</taxon>
    </lineage>
</organism>
<gene>
    <name evidence="1" type="ORF">A4D02_30810</name>
</gene>
<evidence type="ECO:0000313" key="1">
    <source>
        <dbReference type="EMBL" id="OQP46434.1"/>
    </source>
</evidence>